<keyword evidence="2" id="KW-1185">Reference proteome</keyword>
<organism evidence="1 2">
    <name type="scientific">Ktedonosporobacter rubrisoli</name>
    <dbReference type="NCBI Taxonomy" id="2509675"/>
    <lineage>
        <taxon>Bacteria</taxon>
        <taxon>Bacillati</taxon>
        <taxon>Chloroflexota</taxon>
        <taxon>Ktedonobacteria</taxon>
        <taxon>Ktedonobacterales</taxon>
        <taxon>Ktedonosporobacteraceae</taxon>
        <taxon>Ktedonosporobacter</taxon>
    </lineage>
</organism>
<dbReference type="KEGG" id="kbs:EPA93_11715"/>
<gene>
    <name evidence="1" type="ORF">EPA93_11715</name>
</gene>
<name>A0A4P6JNA0_KTERU</name>
<dbReference type="OrthoDB" id="9803907at2"/>
<sequence length="220" mass="25056">MRERLLASSYASFQLLMVEEAIPWPEYRVVVFRDEVVACYRRRPLEVKGNGQATIEELLRRKQKKFSQSARAKRFNIHDPRIARRLRKEQKDFATILPAGERYTVHDISNSSAGGEIEDYTERIHPYWSALCIQVVADMGLRLCGVDLACPDLESIGANYSILELNAAPGLSNYVAMGAVQKKRVREMYGKIFSEEFDVPTARLSPTIGRWKEIAADDLS</sequence>
<reference evidence="1 2" key="1">
    <citation type="submission" date="2019-01" db="EMBL/GenBank/DDBJ databases">
        <title>Ktedonosporobacter rubrisoli SCAWS-G2.</title>
        <authorList>
            <person name="Huang Y."/>
            <person name="Yan B."/>
        </authorList>
    </citation>
    <scope>NUCLEOTIDE SEQUENCE [LARGE SCALE GENOMIC DNA]</scope>
    <source>
        <strain evidence="1 2">SCAWS-G2</strain>
    </source>
</reference>
<protein>
    <recommendedName>
        <fullName evidence="3">ATP-grasp domain-containing protein</fullName>
    </recommendedName>
</protein>
<evidence type="ECO:0000313" key="1">
    <source>
        <dbReference type="EMBL" id="QBD76633.1"/>
    </source>
</evidence>
<proteinExistence type="predicted"/>
<dbReference type="EMBL" id="CP035758">
    <property type="protein sequence ID" value="QBD76633.1"/>
    <property type="molecule type" value="Genomic_DNA"/>
</dbReference>
<evidence type="ECO:0008006" key="3">
    <source>
        <dbReference type="Google" id="ProtNLM"/>
    </source>
</evidence>
<dbReference type="Proteomes" id="UP000290365">
    <property type="component" value="Chromosome"/>
</dbReference>
<evidence type="ECO:0000313" key="2">
    <source>
        <dbReference type="Proteomes" id="UP000290365"/>
    </source>
</evidence>
<dbReference type="AlphaFoldDB" id="A0A4P6JNA0"/>
<dbReference type="SUPFAM" id="SSF56059">
    <property type="entry name" value="Glutathione synthetase ATP-binding domain-like"/>
    <property type="match status" value="1"/>
</dbReference>
<accession>A0A4P6JNA0</accession>
<dbReference type="RefSeq" id="WP_129887598.1">
    <property type="nucleotide sequence ID" value="NZ_CP035758.1"/>
</dbReference>
<dbReference type="Gene3D" id="3.30.470.20">
    <property type="entry name" value="ATP-grasp fold, B domain"/>
    <property type="match status" value="1"/>
</dbReference>